<dbReference type="Pfam" id="PF02627">
    <property type="entry name" value="CMD"/>
    <property type="match status" value="1"/>
</dbReference>
<evidence type="ECO:0000313" key="2">
    <source>
        <dbReference type="EMBL" id="CAE6791121.1"/>
    </source>
</evidence>
<feature type="domain" description="Carboxymuconolactone decarboxylase-like" evidence="1">
    <location>
        <begin position="32"/>
        <end position="113"/>
    </location>
</feature>
<organism evidence="2 3">
    <name type="scientific">Nitrospira defluvii</name>
    <dbReference type="NCBI Taxonomy" id="330214"/>
    <lineage>
        <taxon>Bacteria</taxon>
        <taxon>Pseudomonadati</taxon>
        <taxon>Nitrospirota</taxon>
        <taxon>Nitrospiria</taxon>
        <taxon>Nitrospirales</taxon>
        <taxon>Nitrospiraceae</taxon>
        <taxon>Nitrospira</taxon>
    </lineage>
</organism>
<dbReference type="SUPFAM" id="SSF69118">
    <property type="entry name" value="AhpD-like"/>
    <property type="match status" value="1"/>
</dbReference>
<dbReference type="InterPro" id="IPR029032">
    <property type="entry name" value="AhpD-like"/>
</dbReference>
<sequence length="116" mass="12367">MINATTTEMDQNTGLYDMTNLEKMKSLATHAPEAMKAFVVFDRAALAAGAIPVKYKELMAMAVAFTTQCPYCIELHTTKAREYGASEAEIAESVLVAAALRAGGAITHGTHAMKGI</sequence>
<comment type="caution">
    <text evidence="2">The sequence shown here is derived from an EMBL/GenBank/DDBJ whole genome shotgun (WGS) entry which is preliminary data.</text>
</comment>
<dbReference type="InterPro" id="IPR004675">
    <property type="entry name" value="AhpD_core"/>
</dbReference>
<dbReference type="Gene3D" id="1.20.1290.10">
    <property type="entry name" value="AhpD-like"/>
    <property type="match status" value="1"/>
</dbReference>
<evidence type="ECO:0000313" key="3">
    <source>
        <dbReference type="Proteomes" id="UP000675880"/>
    </source>
</evidence>
<gene>
    <name evidence="2" type="ORF">NSPZN2_60013</name>
</gene>
<dbReference type="RefSeq" id="WP_213043881.1">
    <property type="nucleotide sequence ID" value="NZ_CAJNBJ010000019.1"/>
</dbReference>
<dbReference type="InterPro" id="IPR003779">
    <property type="entry name" value="CMD-like"/>
</dbReference>
<name>A0ABN7MCE5_9BACT</name>
<evidence type="ECO:0000259" key="1">
    <source>
        <dbReference type="Pfam" id="PF02627"/>
    </source>
</evidence>
<dbReference type="PANTHER" id="PTHR33930:SF2">
    <property type="entry name" value="BLR3452 PROTEIN"/>
    <property type="match status" value="1"/>
</dbReference>
<proteinExistence type="predicted"/>
<dbReference type="NCBIfam" id="TIGR00778">
    <property type="entry name" value="ahpD_dom"/>
    <property type="match status" value="1"/>
</dbReference>
<reference evidence="2 3" key="1">
    <citation type="submission" date="2021-02" db="EMBL/GenBank/DDBJ databases">
        <authorList>
            <person name="Han P."/>
        </authorList>
    </citation>
    <scope>NUCLEOTIDE SEQUENCE [LARGE SCALE GENOMIC DNA]</scope>
    <source>
        <strain evidence="2">Candidatus Nitrospira sp. ZN2</strain>
    </source>
</reference>
<dbReference type="PANTHER" id="PTHR33930">
    <property type="entry name" value="ALKYL HYDROPEROXIDE REDUCTASE AHPD"/>
    <property type="match status" value="1"/>
</dbReference>
<dbReference type="EMBL" id="CAJNBJ010000019">
    <property type="protein sequence ID" value="CAE6791121.1"/>
    <property type="molecule type" value="Genomic_DNA"/>
</dbReference>
<keyword evidence="3" id="KW-1185">Reference proteome</keyword>
<dbReference type="Proteomes" id="UP000675880">
    <property type="component" value="Unassembled WGS sequence"/>
</dbReference>
<accession>A0ABN7MCE5</accession>
<protein>
    <submittedName>
        <fullName evidence="2">CMD domain-containing protein</fullName>
    </submittedName>
</protein>